<dbReference type="WBParaSite" id="Hba_00828">
    <property type="protein sequence ID" value="Hba_00828"/>
    <property type="gene ID" value="Hba_00828"/>
</dbReference>
<dbReference type="Proteomes" id="UP000095283">
    <property type="component" value="Unplaced"/>
</dbReference>
<sequence length="42" mass="4985">MDKKNFYCRQMFIILGLKNLSNSFNKYHFLVSQSSLSNLLKL</sequence>
<name>A0A1I7W858_HETBA</name>
<reference evidence="2" key="1">
    <citation type="submission" date="2016-11" db="UniProtKB">
        <authorList>
            <consortium name="WormBaseParasite"/>
        </authorList>
    </citation>
    <scope>IDENTIFICATION</scope>
</reference>
<accession>A0A1I7W858</accession>
<dbReference type="AlphaFoldDB" id="A0A1I7W858"/>
<evidence type="ECO:0000313" key="1">
    <source>
        <dbReference type="Proteomes" id="UP000095283"/>
    </source>
</evidence>
<protein>
    <submittedName>
        <fullName evidence="2">Uncharacterized protein</fullName>
    </submittedName>
</protein>
<proteinExistence type="predicted"/>
<keyword evidence="1" id="KW-1185">Reference proteome</keyword>
<organism evidence="1 2">
    <name type="scientific">Heterorhabditis bacteriophora</name>
    <name type="common">Entomopathogenic nematode worm</name>
    <dbReference type="NCBI Taxonomy" id="37862"/>
    <lineage>
        <taxon>Eukaryota</taxon>
        <taxon>Metazoa</taxon>
        <taxon>Ecdysozoa</taxon>
        <taxon>Nematoda</taxon>
        <taxon>Chromadorea</taxon>
        <taxon>Rhabditida</taxon>
        <taxon>Rhabditina</taxon>
        <taxon>Rhabditomorpha</taxon>
        <taxon>Strongyloidea</taxon>
        <taxon>Heterorhabditidae</taxon>
        <taxon>Heterorhabditis</taxon>
    </lineage>
</organism>
<evidence type="ECO:0000313" key="2">
    <source>
        <dbReference type="WBParaSite" id="Hba_00828"/>
    </source>
</evidence>